<name>A0A0F8Y2A3_9ZZZZ</name>
<evidence type="ECO:0000313" key="1">
    <source>
        <dbReference type="EMBL" id="KKK75403.1"/>
    </source>
</evidence>
<dbReference type="AlphaFoldDB" id="A0A0F8Y2A3"/>
<accession>A0A0F8Y2A3</accession>
<dbReference type="EMBL" id="LAZR01055882">
    <property type="protein sequence ID" value="KKK75403.1"/>
    <property type="molecule type" value="Genomic_DNA"/>
</dbReference>
<sequence>PYIPLVFHDKNDNNTRDYSLTTDATNRIMDIQHHEKMYDGYAFIVLRNNDRTIPDLRGWWVEIGYGADTSNFGGSGNESEKTARLWVTNQQSFSAPGVVVTHLILEDIWRRWARLEVIFRGVAPYFQYNLDGSISGWEDTTPYGILEWLIETNLAQFDLAGSRAEMAGTLDALGDQDDGIINTQTPYFPIHKNYIETGLEIAQRALGLTKCYLRTRKSINFEVRYPQASDAVDAIYYSDQVPYFHEYVETESVLVPNYVLIFGNAGEDGLWTDFIWAQTPESLRGDNEELVSIVVAMPFVTDQGELETYRDAYIHRLQNRRVAGRLIIRHDPRLEIHDKLMIFDSRET</sequence>
<reference evidence="1" key="1">
    <citation type="journal article" date="2015" name="Nature">
        <title>Complex archaea that bridge the gap between prokaryotes and eukaryotes.</title>
        <authorList>
            <person name="Spang A."/>
            <person name="Saw J.H."/>
            <person name="Jorgensen S.L."/>
            <person name="Zaremba-Niedzwiedzka K."/>
            <person name="Martijn J."/>
            <person name="Lind A.E."/>
            <person name="van Eijk R."/>
            <person name="Schleper C."/>
            <person name="Guy L."/>
            <person name="Ettema T.J."/>
        </authorList>
    </citation>
    <scope>NUCLEOTIDE SEQUENCE</scope>
</reference>
<organism evidence="1">
    <name type="scientific">marine sediment metagenome</name>
    <dbReference type="NCBI Taxonomy" id="412755"/>
    <lineage>
        <taxon>unclassified sequences</taxon>
        <taxon>metagenomes</taxon>
        <taxon>ecological metagenomes</taxon>
    </lineage>
</organism>
<protein>
    <submittedName>
        <fullName evidence="1">Uncharacterized protein</fullName>
    </submittedName>
</protein>
<gene>
    <name evidence="1" type="ORF">LCGC14_2874070</name>
</gene>
<proteinExistence type="predicted"/>
<comment type="caution">
    <text evidence="1">The sequence shown here is derived from an EMBL/GenBank/DDBJ whole genome shotgun (WGS) entry which is preliminary data.</text>
</comment>
<feature type="non-terminal residue" evidence="1">
    <location>
        <position position="1"/>
    </location>
</feature>